<proteinExistence type="predicted"/>
<keyword evidence="2" id="KW-1185">Reference proteome</keyword>
<name>A0ABQ2G7M2_9DEIO</name>
<organism evidence="1 2">
    <name type="scientific">Deinococcus aerolatus</name>
    <dbReference type="NCBI Taxonomy" id="522487"/>
    <lineage>
        <taxon>Bacteria</taxon>
        <taxon>Thermotogati</taxon>
        <taxon>Deinococcota</taxon>
        <taxon>Deinococci</taxon>
        <taxon>Deinococcales</taxon>
        <taxon>Deinococcaceae</taxon>
        <taxon>Deinococcus</taxon>
    </lineage>
</organism>
<sequence>MTASTNRQEAGRPPRMVLTVNDCQEIAERFLDHVGTDPVRNDSLRYLARRLRVLAVEAETRPSRG</sequence>
<evidence type="ECO:0000313" key="2">
    <source>
        <dbReference type="Proteomes" id="UP000639973"/>
    </source>
</evidence>
<reference evidence="2" key="1">
    <citation type="journal article" date="2019" name="Int. J. Syst. Evol. Microbiol.">
        <title>The Global Catalogue of Microorganisms (GCM) 10K type strain sequencing project: providing services to taxonomists for standard genome sequencing and annotation.</title>
        <authorList>
            <consortium name="The Broad Institute Genomics Platform"/>
            <consortium name="The Broad Institute Genome Sequencing Center for Infectious Disease"/>
            <person name="Wu L."/>
            <person name="Ma J."/>
        </authorList>
    </citation>
    <scope>NUCLEOTIDE SEQUENCE [LARGE SCALE GENOMIC DNA]</scope>
    <source>
        <strain evidence="2">JCM 15442</strain>
    </source>
</reference>
<evidence type="ECO:0000313" key="1">
    <source>
        <dbReference type="EMBL" id="GGL79284.1"/>
    </source>
</evidence>
<comment type="caution">
    <text evidence="1">The sequence shown here is derived from an EMBL/GenBank/DDBJ whole genome shotgun (WGS) entry which is preliminary data.</text>
</comment>
<dbReference type="EMBL" id="BMOL01000006">
    <property type="protein sequence ID" value="GGL79284.1"/>
    <property type="molecule type" value="Genomic_DNA"/>
</dbReference>
<dbReference type="Proteomes" id="UP000639973">
    <property type="component" value="Unassembled WGS sequence"/>
</dbReference>
<protein>
    <submittedName>
        <fullName evidence="1">Uncharacterized protein</fullName>
    </submittedName>
</protein>
<gene>
    <name evidence="1" type="ORF">GCM10010840_16450</name>
</gene>
<accession>A0ABQ2G7M2</accession>